<organism evidence="2 3">
    <name type="scientific">Duncaniella freteri</name>
    <dbReference type="NCBI Taxonomy" id="2530391"/>
    <lineage>
        <taxon>Bacteria</taxon>
        <taxon>Pseudomonadati</taxon>
        <taxon>Bacteroidota</taxon>
        <taxon>Bacteroidia</taxon>
        <taxon>Bacteroidales</taxon>
        <taxon>Muribaculaceae</taxon>
        <taxon>Duncaniella</taxon>
    </lineage>
</organism>
<reference evidence="2 3" key="1">
    <citation type="submission" date="2019-02" db="EMBL/GenBank/DDBJ databases">
        <title>Isolation and identification of novel species under the genus Muribaculum.</title>
        <authorList>
            <person name="Miyake S."/>
            <person name="Ding Y."/>
            <person name="Low A."/>
            <person name="Soh M."/>
            <person name="Seedorf H."/>
        </authorList>
    </citation>
    <scope>NUCLEOTIDE SEQUENCE [LARGE SCALE GENOMIC DNA]</scope>
    <source>
        <strain evidence="2 3">TLL-A3</strain>
    </source>
</reference>
<evidence type="ECO:0000313" key="2">
    <source>
        <dbReference type="EMBL" id="TGG39864.1"/>
    </source>
</evidence>
<feature type="region of interest" description="Disordered" evidence="1">
    <location>
        <begin position="89"/>
        <end position="141"/>
    </location>
</feature>
<proteinExistence type="predicted"/>
<gene>
    <name evidence="2" type="ORF">EZ315_03775</name>
</gene>
<evidence type="ECO:0000256" key="1">
    <source>
        <dbReference type="SAM" id="MobiDB-lite"/>
    </source>
</evidence>
<keyword evidence="3" id="KW-1185">Reference proteome</keyword>
<accession>A0A4Z0V6E8</accession>
<dbReference type="Proteomes" id="UP000297635">
    <property type="component" value="Unassembled WGS sequence"/>
</dbReference>
<dbReference type="GeneID" id="82148899"/>
<dbReference type="AlphaFoldDB" id="A0A4Z0V6E8"/>
<name>A0A4Z0V6E8_9BACT</name>
<dbReference type="InterPro" id="IPR021474">
    <property type="entry name" value="DUF3127"/>
</dbReference>
<feature type="compositionally biased region" description="Low complexity" evidence="1">
    <location>
        <begin position="89"/>
        <end position="105"/>
    </location>
</feature>
<comment type="caution">
    <text evidence="2">The sequence shown here is derived from an EMBL/GenBank/DDBJ whole genome shotgun (WGS) entry which is preliminary data.</text>
</comment>
<dbReference type="Pfam" id="PF11325">
    <property type="entry name" value="DUF3127"/>
    <property type="match status" value="1"/>
</dbReference>
<protein>
    <submittedName>
        <fullName evidence="2">DUF3127 domain-containing protein</fullName>
    </submittedName>
</protein>
<sequence length="141" mass="15176">MEITGKIIVALPEVGGTSAKGNVWKKREYVLETQETYPKKVAFNFFGDRVDQFPLQVGQVVKISFDIDSREFNGRWYVDIRAWKAEAPDQPAAGAQPGMAPAAVPSYGPATQMPGGYATPGAPVPPPAVDLAPSPTDDLPF</sequence>
<dbReference type="EMBL" id="SJSA01000001">
    <property type="protein sequence ID" value="TGG39864.1"/>
    <property type="molecule type" value="Genomic_DNA"/>
</dbReference>
<dbReference type="RefSeq" id="WP_135470745.1">
    <property type="nucleotide sequence ID" value="NZ_CASCNC010000045.1"/>
</dbReference>
<evidence type="ECO:0000313" key="3">
    <source>
        <dbReference type="Proteomes" id="UP000297635"/>
    </source>
</evidence>